<feature type="compositionally biased region" description="Pro residues" evidence="1">
    <location>
        <begin position="82"/>
        <end position="103"/>
    </location>
</feature>
<gene>
    <name evidence="2" type="ORF">EX30DRAFT_338689</name>
</gene>
<dbReference type="InParanoid" id="A0A4S2N4U1"/>
<sequence length="271" mass="30776">MRPPLSLSALLRSSCVPSFGSSILYVHSSATIPPPTQTRHFHPTNHPRKKSNSGHNSLILDPLPQHPNSFYLPPEPTHPEPKPTPPPAKPYPPSRYRDPPAPGQPVKWHTMTSYRLQRAHERNDCINFRVRADLVKIFFGHGGHRVSTIGKATNTHIIVGKKELKQNVDIDGQEWVLGAVWGAEKELAWEQLQELLREEGAVVKMTEEDMKKREEMQERKREEGLVKWRVAMEQRNRDIELGKIQGPKFRFVDLKAPGVVSLSTATGRPKE</sequence>
<reference evidence="2 3" key="1">
    <citation type="submission" date="2019-04" db="EMBL/GenBank/DDBJ databases">
        <title>Comparative genomics and transcriptomics to analyze fruiting body development in filamentous ascomycetes.</title>
        <authorList>
            <consortium name="DOE Joint Genome Institute"/>
            <person name="Lutkenhaus R."/>
            <person name="Traeger S."/>
            <person name="Breuer J."/>
            <person name="Kuo A."/>
            <person name="Lipzen A."/>
            <person name="Pangilinan J."/>
            <person name="Dilworth D."/>
            <person name="Sandor L."/>
            <person name="Poggeler S."/>
            <person name="Barry K."/>
            <person name="Grigoriev I.V."/>
            <person name="Nowrousian M."/>
        </authorList>
    </citation>
    <scope>NUCLEOTIDE SEQUENCE [LARGE SCALE GENOMIC DNA]</scope>
    <source>
        <strain evidence="2 3">CBS 389.68</strain>
    </source>
</reference>
<evidence type="ECO:0000256" key="1">
    <source>
        <dbReference type="SAM" id="MobiDB-lite"/>
    </source>
</evidence>
<keyword evidence="3" id="KW-1185">Reference proteome</keyword>
<feature type="compositionally biased region" description="Basic residues" evidence="1">
    <location>
        <begin position="39"/>
        <end position="52"/>
    </location>
</feature>
<accession>A0A4S2N4U1</accession>
<dbReference type="Proteomes" id="UP000298138">
    <property type="component" value="Unassembled WGS sequence"/>
</dbReference>
<protein>
    <submittedName>
        <fullName evidence="2">Uncharacterized protein</fullName>
    </submittedName>
</protein>
<dbReference type="EMBL" id="ML220113">
    <property type="protein sequence ID" value="TGZ84126.1"/>
    <property type="molecule type" value="Genomic_DNA"/>
</dbReference>
<dbReference type="AlphaFoldDB" id="A0A4S2N4U1"/>
<name>A0A4S2N4U1_9PEZI</name>
<feature type="region of interest" description="Disordered" evidence="1">
    <location>
        <begin position="34"/>
        <end position="103"/>
    </location>
</feature>
<evidence type="ECO:0000313" key="3">
    <source>
        <dbReference type="Proteomes" id="UP000298138"/>
    </source>
</evidence>
<evidence type="ECO:0000313" key="2">
    <source>
        <dbReference type="EMBL" id="TGZ84126.1"/>
    </source>
</evidence>
<organism evidence="2 3">
    <name type="scientific">Ascodesmis nigricans</name>
    <dbReference type="NCBI Taxonomy" id="341454"/>
    <lineage>
        <taxon>Eukaryota</taxon>
        <taxon>Fungi</taxon>
        <taxon>Dikarya</taxon>
        <taxon>Ascomycota</taxon>
        <taxon>Pezizomycotina</taxon>
        <taxon>Pezizomycetes</taxon>
        <taxon>Pezizales</taxon>
        <taxon>Ascodesmidaceae</taxon>
        <taxon>Ascodesmis</taxon>
    </lineage>
</organism>
<proteinExistence type="predicted"/>